<name>A0A3G8YA02_9DEIO</name>
<keyword evidence="1" id="KW-0812">Transmembrane</keyword>
<evidence type="ECO:0000313" key="2">
    <source>
        <dbReference type="EMBL" id="AZI42182.1"/>
    </source>
</evidence>
<dbReference type="AlphaFoldDB" id="A0A3G8YA02"/>
<feature type="transmembrane region" description="Helical" evidence="1">
    <location>
        <begin position="322"/>
        <end position="340"/>
    </location>
</feature>
<evidence type="ECO:0000313" key="3">
    <source>
        <dbReference type="Proteomes" id="UP000276417"/>
    </source>
</evidence>
<feature type="transmembrane region" description="Helical" evidence="1">
    <location>
        <begin position="26"/>
        <end position="48"/>
    </location>
</feature>
<keyword evidence="1" id="KW-0472">Membrane</keyword>
<reference evidence="2 3" key="1">
    <citation type="submission" date="2018-11" db="EMBL/GenBank/DDBJ databases">
        <title>Deinococcus shelandsis sp. nov., isolated from South Shetland Islands soil of Antarctica.</title>
        <authorList>
            <person name="Tian J."/>
        </authorList>
    </citation>
    <scope>NUCLEOTIDE SEQUENCE [LARGE SCALE GENOMIC DNA]</scope>
    <source>
        <strain evidence="2 3">S14-83T</strain>
    </source>
</reference>
<feature type="transmembrane region" description="Helical" evidence="1">
    <location>
        <begin position="352"/>
        <end position="372"/>
    </location>
</feature>
<dbReference type="PANTHER" id="PTHR43471">
    <property type="entry name" value="ABC TRANSPORTER PERMEASE"/>
    <property type="match status" value="1"/>
</dbReference>
<feature type="transmembrane region" description="Helical" evidence="1">
    <location>
        <begin position="241"/>
        <end position="264"/>
    </location>
</feature>
<dbReference type="GO" id="GO:0140359">
    <property type="term" value="F:ABC-type transporter activity"/>
    <property type="evidence" value="ECO:0007669"/>
    <property type="project" value="InterPro"/>
</dbReference>
<dbReference type="OrthoDB" id="5486437at2"/>
<dbReference type="RefSeq" id="WP_124868432.1">
    <property type="nucleotide sequence ID" value="NZ_CP034183.1"/>
</dbReference>
<dbReference type="EMBL" id="CP034183">
    <property type="protein sequence ID" value="AZI42182.1"/>
    <property type="molecule type" value="Genomic_DNA"/>
</dbReference>
<gene>
    <name evidence="2" type="ORF">EHF33_04995</name>
</gene>
<keyword evidence="1" id="KW-1133">Transmembrane helix</keyword>
<sequence length="408" mass="41843">MASVWTVAKQELLTTLRDRRTLTSSILIPLLLIPLFTVGLPLLLGTLLGGQAQTRQTVGVVGKLPDALRNQLTLDSKTEKGVRLVSVTDPTAAVQKGDVDAALKATTPLPSEAGKSGTLQLFYKVGNLKAESGAASKVRSVVQTYNKDLVSKKLAELKLSPALLTPITLSTVNASNAVEASSGQLAFIIPFFMLQFILAGATAAATDSTAGERERGTLEALLATPAPRSTVLMGKLVATTLTGLLAAAFSVIGLSLSAPLALLLTPAGQSASQSAIQQAFGGSLALGPAGFGAVLLAAASVALLLSAALLTLSLFARSVKEAQTYIAPLTILIILPAVMLQYADFLKTGAGLYAAPLIGSMLVILDTVKGALSGPHLLLSLGGNVLAAGALTLLATRLFGREGVAFKK</sequence>
<accession>A0A3G8YA02</accession>
<evidence type="ECO:0000256" key="1">
    <source>
        <dbReference type="SAM" id="Phobius"/>
    </source>
</evidence>
<keyword evidence="3" id="KW-1185">Reference proteome</keyword>
<dbReference type="KEGG" id="dph:EHF33_04995"/>
<dbReference type="GO" id="GO:0005886">
    <property type="term" value="C:plasma membrane"/>
    <property type="evidence" value="ECO:0007669"/>
    <property type="project" value="UniProtKB-SubCell"/>
</dbReference>
<dbReference type="Pfam" id="PF12679">
    <property type="entry name" value="ABC2_membrane_2"/>
    <property type="match status" value="1"/>
</dbReference>
<organism evidence="2 3">
    <name type="scientific">Deinococcus psychrotolerans</name>
    <dbReference type="NCBI Taxonomy" id="2489213"/>
    <lineage>
        <taxon>Bacteria</taxon>
        <taxon>Thermotogati</taxon>
        <taxon>Deinococcota</taxon>
        <taxon>Deinococci</taxon>
        <taxon>Deinococcales</taxon>
        <taxon>Deinococcaceae</taxon>
        <taxon>Deinococcus</taxon>
    </lineage>
</organism>
<feature type="transmembrane region" description="Helical" evidence="1">
    <location>
        <begin position="285"/>
        <end position="316"/>
    </location>
</feature>
<dbReference type="PANTHER" id="PTHR43471:SF3">
    <property type="entry name" value="ABC TRANSPORTER PERMEASE PROTEIN NATB"/>
    <property type="match status" value="1"/>
</dbReference>
<feature type="transmembrane region" description="Helical" evidence="1">
    <location>
        <begin position="378"/>
        <end position="399"/>
    </location>
</feature>
<protein>
    <submittedName>
        <fullName evidence="2">ABC transporter permease</fullName>
    </submittedName>
</protein>
<proteinExistence type="predicted"/>
<dbReference type="Proteomes" id="UP000276417">
    <property type="component" value="Chromosome 1"/>
</dbReference>